<dbReference type="EMBL" id="JAHCVI010000001">
    <property type="protein sequence ID" value="KAG7292928.1"/>
    <property type="molecule type" value="Genomic_DNA"/>
</dbReference>
<dbReference type="AlphaFoldDB" id="A0AAD4F907"/>
<keyword evidence="2" id="KW-0732">Signal</keyword>
<evidence type="ECO:0000313" key="3">
    <source>
        <dbReference type="EMBL" id="KAG7292928.1"/>
    </source>
</evidence>
<accession>A0AAD4F907</accession>
<feature type="compositionally biased region" description="Low complexity" evidence="1">
    <location>
        <begin position="42"/>
        <end position="60"/>
    </location>
</feature>
<feature type="region of interest" description="Disordered" evidence="1">
    <location>
        <begin position="42"/>
        <end position="71"/>
    </location>
</feature>
<proteinExistence type="predicted"/>
<reference evidence="3" key="1">
    <citation type="submission" date="2023-02" db="EMBL/GenBank/DDBJ databases">
        <authorList>
            <person name="Palmer J.M."/>
        </authorList>
    </citation>
    <scope>NUCLEOTIDE SEQUENCE</scope>
    <source>
        <strain evidence="3">FW57</strain>
    </source>
</reference>
<evidence type="ECO:0000256" key="1">
    <source>
        <dbReference type="SAM" id="MobiDB-lite"/>
    </source>
</evidence>
<gene>
    <name evidence="3" type="ORF">NEMBOFW57_002973</name>
</gene>
<protein>
    <submittedName>
        <fullName evidence="3">Uncharacterized protein</fullName>
    </submittedName>
</protein>
<organism evidence="3 4">
    <name type="scientific">Staphylotrichum longicolle</name>
    <dbReference type="NCBI Taxonomy" id="669026"/>
    <lineage>
        <taxon>Eukaryota</taxon>
        <taxon>Fungi</taxon>
        <taxon>Dikarya</taxon>
        <taxon>Ascomycota</taxon>
        <taxon>Pezizomycotina</taxon>
        <taxon>Sordariomycetes</taxon>
        <taxon>Sordariomycetidae</taxon>
        <taxon>Sordariales</taxon>
        <taxon>Chaetomiaceae</taxon>
        <taxon>Staphylotrichum</taxon>
    </lineage>
</organism>
<sequence>MKLQAVILSLLASTGLATPLRRDISQALYTLRLTSYAPFSSSSPFSPSLNPLQPQTNLNPPTRPSNSPVTSLNGLYLTAAPNATTLTTTSPQSQSPADKITFYPVLNPTTGLSELHTGASTTLAVVGANGLLDLSSLADPAAAPVPAGTTVDWTSFRLEAQGSREEGTVKYAGEDGAGQGRWVVFPSLAAGGGGAEEWSVKWKDVNAWTTENYMPVQVVYELVKDE</sequence>
<comment type="caution">
    <text evidence="3">The sequence shown here is derived from an EMBL/GenBank/DDBJ whole genome shotgun (WGS) entry which is preliminary data.</text>
</comment>
<feature type="signal peptide" evidence="2">
    <location>
        <begin position="1"/>
        <end position="17"/>
    </location>
</feature>
<feature type="chain" id="PRO_5041987306" evidence="2">
    <location>
        <begin position="18"/>
        <end position="226"/>
    </location>
</feature>
<dbReference type="Proteomes" id="UP001197093">
    <property type="component" value="Unassembled WGS sequence"/>
</dbReference>
<evidence type="ECO:0000313" key="4">
    <source>
        <dbReference type="Proteomes" id="UP001197093"/>
    </source>
</evidence>
<name>A0AAD4F907_9PEZI</name>
<keyword evidence="4" id="KW-1185">Reference proteome</keyword>
<evidence type="ECO:0000256" key="2">
    <source>
        <dbReference type="SAM" id="SignalP"/>
    </source>
</evidence>